<dbReference type="EMBL" id="JANRMI010000002">
    <property type="protein sequence ID" value="MDG0816522.1"/>
    <property type="molecule type" value="Genomic_DNA"/>
</dbReference>
<evidence type="ECO:0000313" key="3">
    <source>
        <dbReference type="EMBL" id="MDG0816522.1"/>
    </source>
</evidence>
<proteinExistence type="inferred from homology"/>
<evidence type="ECO:0000256" key="1">
    <source>
        <dbReference type="SAM" id="SignalP"/>
    </source>
</evidence>
<keyword evidence="1" id="KW-0732">Signal</keyword>
<accession>A0ABT6DI67</accession>
<feature type="signal peptide" evidence="1">
    <location>
        <begin position="1"/>
        <end position="25"/>
    </location>
</feature>
<gene>
    <name evidence="3" type="primary">lptD</name>
    <name evidence="3" type="ORF">NWE73_09115</name>
</gene>
<dbReference type="HAMAP" id="MF_01411">
    <property type="entry name" value="LPS_assembly_LptD"/>
    <property type="match status" value="1"/>
</dbReference>
<dbReference type="PANTHER" id="PTHR30189:SF1">
    <property type="entry name" value="LPS-ASSEMBLY PROTEIN LPTD"/>
    <property type="match status" value="1"/>
</dbReference>
<dbReference type="RefSeq" id="WP_277578000.1">
    <property type="nucleotide sequence ID" value="NZ_JANRMI010000002.1"/>
</dbReference>
<name>A0ABT6DI67_9BACT</name>
<sequence length="804" mass="91809">MLQRWFIKVLFLFSLLSLATSLTYAQEQQPAAKIQGILMNADEMFRDSVNETIEMSGNIQIVYQGQHIKADKARVLLRTKRAELFGNVEIVDTKTSIKGDQIFLDYETNTGIIYNGFVQSGLVRFSGDRLEKIGDSEFLVSSADYTACTNCPSTWSFSGTSVRAEMGGYAYIKNAILRISDVPVFWFPYLVVPLKSDRQSGLLTPGFEQSDTGGFTLMQPYFWAISRSSDATITAKNYERRGLKGMLEYRYMLNDESSGTLNTAVLNDKAFGEDPRLNAFRSGSAVGAPLERWFVRYQHYYAMPDDVVARAQVNLASDLQYPKDFPFETDNYGDSAMENRISVTKNTKDTHASIDASYYVNMLQSDPRANNDDAVHRAPELRYSSTQKNIGETNFIYFWDLNYVNFSRAGNSYDDMAYTADGKTKYVKNDCNLPNWSDNPSCHRTYDGSYDSSIDLIRTGQRLDFRPALYYPFQISDGFDIVPILNYRETHYNFNVGEEQSYVRRYLRTSITSRMIFSGIYGDLITPKSTRYKHEVIPEVVYTNTPWIQQKDHPFFGTGPLNEAPYSSRDGISDGDLTSPYGLQFDYQDRIYDRNLVTFGLTNKITRKEWVGDRPEYQQIASLKLLQSYDVSQQDRSNSTREPWSDLMTILDVRLKNFQTYSIFDYFPYQGVTNISSRVRVMNDMGQFGQVGLTQQYKITPGQSVVQSSRTEDYTFAAGFVSPYINLMGQIVYDSNWQAAKFGKPVKSWAYIAQFKPPGDCWLVTLIQDQVTGGETNTRLNFEFTFDGNPKPPLQPEALDQFGF</sequence>
<feature type="domain" description="LptD C-terminal" evidence="2">
    <location>
        <begin position="291"/>
        <end position="656"/>
    </location>
</feature>
<dbReference type="InterPro" id="IPR020889">
    <property type="entry name" value="LipoPS_assembly_LptD"/>
</dbReference>
<dbReference type="InterPro" id="IPR050218">
    <property type="entry name" value="LptD"/>
</dbReference>
<keyword evidence="4" id="KW-1185">Reference proteome</keyword>
<organism evidence="3 4">
    <name type="scientific">Bdellovibrio svalbardensis</name>
    <dbReference type="NCBI Taxonomy" id="2972972"/>
    <lineage>
        <taxon>Bacteria</taxon>
        <taxon>Pseudomonadati</taxon>
        <taxon>Bdellovibrionota</taxon>
        <taxon>Bdellovibrionia</taxon>
        <taxon>Bdellovibrionales</taxon>
        <taxon>Pseudobdellovibrionaceae</taxon>
        <taxon>Bdellovibrio</taxon>
    </lineage>
</organism>
<dbReference type="Gene3D" id="2.60.450.10">
    <property type="entry name" value="Lipopolysaccharide (LPS) transport protein A like domain"/>
    <property type="match status" value="1"/>
</dbReference>
<reference evidence="3" key="1">
    <citation type="submission" date="2022-08" db="EMBL/GenBank/DDBJ databases">
        <title>Novel Bdellovibrio Species Isolated from Svalbard: Designation Bdellovibrio svalbardensis.</title>
        <authorList>
            <person name="Mitchell R.J."/>
            <person name="Choi S.Y."/>
        </authorList>
    </citation>
    <scope>NUCLEOTIDE SEQUENCE</scope>
    <source>
        <strain evidence="3">PAP01</strain>
    </source>
</reference>
<comment type="caution">
    <text evidence="3">The sequence shown here is derived from an EMBL/GenBank/DDBJ whole genome shotgun (WGS) entry which is preliminary data.</text>
</comment>
<dbReference type="Pfam" id="PF04453">
    <property type="entry name" value="LptD"/>
    <property type="match status" value="1"/>
</dbReference>
<feature type="chain" id="PRO_5045761373" evidence="1">
    <location>
        <begin position="26"/>
        <end position="804"/>
    </location>
</feature>
<dbReference type="InterPro" id="IPR007543">
    <property type="entry name" value="LptD_C"/>
</dbReference>
<dbReference type="PANTHER" id="PTHR30189">
    <property type="entry name" value="LPS-ASSEMBLY PROTEIN"/>
    <property type="match status" value="1"/>
</dbReference>
<protein>
    <submittedName>
        <fullName evidence="3">LPS assembly protein LptD</fullName>
    </submittedName>
</protein>
<evidence type="ECO:0000259" key="2">
    <source>
        <dbReference type="Pfam" id="PF04453"/>
    </source>
</evidence>
<dbReference type="Proteomes" id="UP001152321">
    <property type="component" value="Unassembled WGS sequence"/>
</dbReference>
<evidence type="ECO:0000313" key="4">
    <source>
        <dbReference type="Proteomes" id="UP001152321"/>
    </source>
</evidence>